<name>A0A1X9YUF0_9BACT</name>
<reference evidence="2" key="1">
    <citation type="submission" date="2017-05" db="EMBL/GenBank/DDBJ databases">
        <authorList>
            <person name="Ray J."/>
            <person name="Price M."/>
            <person name="Deutschbauer A."/>
        </authorList>
    </citation>
    <scope>NUCLEOTIDE SEQUENCE [LARGE SCALE GENOMIC DNA]</scope>
    <source>
        <strain evidence="2">DSM 19842</strain>
    </source>
</reference>
<dbReference type="RefSeq" id="WP_025608095.1">
    <property type="nucleotide sequence ID" value="NZ_CP021235.1"/>
</dbReference>
<protein>
    <submittedName>
        <fullName evidence="1">Uncharacterized protein</fullName>
    </submittedName>
</protein>
<evidence type="ECO:0000313" key="1">
    <source>
        <dbReference type="EMBL" id="ARS36515.1"/>
    </source>
</evidence>
<gene>
    <name evidence="1" type="ORF">CA264_14345</name>
</gene>
<dbReference type="STRING" id="709015.GCA_000472485_02910"/>
<dbReference type="OrthoDB" id="853197at2"/>
<proteinExistence type="predicted"/>
<dbReference type="EMBL" id="CP021235">
    <property type="protein sequence ID" value="ARS36515.1"/>
    <property type="molecule type" value="Genomic_DNA"/>
</dbReference>
<sequence length="102" mass="11855">MKESVSAPQAASLRTECGREFSNVFKAVKLVRDERHNFHVVYRTYQDEYIYSFCNPFLDTDAHSYQLISEARAKSIFLHRLSQENAHELFSSPMATLTRLHA</sequence>
<dbReference type="AlphaFoldDB" id="A0A1X9YUF0"/>
<dbReference type="KEGG" id="pact:CA264_14345"/>
<dbReference type="Proteomes" id="UP000266292">
    <property type="component" value="Chromosome"/>
</dbReference>
<evidence type="ECO:0000313" key="2">
    <source>
        <dbReference type="Proteomes" id="UP000266292"/>
    </source>
</evidence>
<accession>A0A1X9YUF0</accession>
<organism evidence="1 2">
    <name type="scientific">Pontibacter actiniarum</name>
    <dbReference type="NCBI Taxonomy" id="323450"/>
    <lineage>
        <taxon>Bacteria</taxon>
        <taxon>Pseudomonadati</taxon>
        <taxon>Bacteroidota</taxon>
        <taxon>Cytophagia</taxon>
        <taxon>Cytophagales</taxon>
        <taxon>Hymenobacteraceae</taxon>
        <taxon>Pontibacter</taxon>
    </lineage>
</organism>
<keyword evidence="2" id="KW-1185">Reference proteome</keyword>